<dbReference type="Pfam" id="PF01852">
    <property type="entry name" value="START"/>
    <property type="match status" value="1"/>
</dbReference>
<feature type="domain" description="START" evidence="5">
    <location>
        <begin position="300"/>
        <end position="508"/>
    </location>
</feature>
<feature type="transmembrane region" description="Helical" evidence="4">
    <location>
        <begin position="90"/>
        <end position="108"/>
    </location>
</feature>
<dbReference type="GO" id="GO:0099044">
    <property type="term" value="P:vesicle tethering to endoplasmic reticulum"/>
    <property type="evidence" value="ECO:0007669"/>
    <property type="project" value="TreeGrafter"/>
</dbReference>
<evidence type="ECO:0000256" key="4">
    <source>
        <dbReference type="SAM" id="Phobius"/>
    </source>
</evidence>
<dbReference type="SMART" id="SM00234">
    <property type="entry name" value="START"/>
    <property type="match status" value="1"/>
</dbReference>
<evidence type="ECO:0000259" key="6">
    <source>
        <dbReference type="PROSITE" id="PS51439"/>
    </source>
</evidence>
<keyword evidence="3 4" id="KW-0472">Membrane</keyword>
<evidence type="ECO:0000256" key="1">
    <source>
        <dbReference type="ARBA" id="ARBA00004141"/>
    </source>
</evidence>
<dbReference type="EMBL" id="GEEE01007693">
    <property type="protein sequence ID" value="JAP55532.1"/>
    <property type="molecule type" value="Transcribed_RNA"/>
</dbReference>
<reference evidence="7" key="1">
    <citation type="submission" date="2016-01" db="EMBL/GenBank/DDBJ databases">
        <title>Reference transcriptome for the parasite Schistocephalus solidus: insights into the molecular evolution of parasitism.</title>
        <authorList>
            <person name="Hebert F.O."/>
            <person name="Grambauer S."/>
            <person name="Barber I."/>
            <person name="Landry C.R."/>
            <person name="Aubin-Horth N."/>
        </authorList>
    </citation>
    <scope>NUCLEOTIDE SEQUENCE</scope>
</reference>
<keyword evidence="4" id="KW-1133">Transmembrane helix</keyword>
<dbReference type="GO" id="GO:0005765">
    <property type="term" value="C:lysosomal membrane"/>
    <property type="evidence" value="ECO:0007669"/>
    <property type="project" value="TreeGrafter"/>
</dbReference>
<dbReference type="GO" id="GO:0140284">
    <property type="term" value="C:endoplasmic reticulum-endosome membrane contact site"/>
    <property type="evidence" value="ECO:0007669"/>
    <property type="project" value="TreeGrafter"/>
</dbReference>
<evidence type="ECO:0000313" key="7">
    <source>
        <dbReference type="EMBL" id="JAP55532.1"/>
    </source>
</evidence>
<organism evidence="7">
    <name type="scientific">Schistocephalus solidus</name>
    <name type="common">Tapeworm</name>
    <dbReference type="NCBI Taxonomy" id="70667"/>
    <lineage>
        <taxon>Eukaryota</taxon>
        <taxon>Metazoa</taxon>
        <taxon>Spiralia</taxon>
        <taxon>Lophotrochozoa</taxon>
        <taxon>Platyhelminthes</taxon>
        <taxon>Cestoda</taxon>
        <taxon>Eucestoda</taxon>
        <taxon>Diphyllobothriidea</taxon>
        <taxon>Diphyllobothriidae</taxon>
        <taxon>Schistocephalus</taxon>
    </lineage>
</organism>
<name>A0A0X3Q496_SCHSO</name>
<evidence type="ECO:0000256" key="3">
    <source>
        <dbReference type="ARBA" id="ARBA00023136"/>
    </source>
</evidence>
<evidence type="ECO:0000256" key="2">
    <source>
        <dbReference type="ARBA" id="ARBA00022692"/>
    </source>
</evidence>
<accession>A0A0X3Q496</accession>
<dbReference type="InterPro" id="IPR023393">
    <property type="entry name" value="START-like_dom_sf"/>
</dbReference>
<dbReference type="AlphaFoldDB" id="A0A0X3Q496"/>
<dbReference type="InterPro" id="IPR002913">
    <property type="entry name" value="START_lipid-bd_dom"/>
</dbReference>
<gene>
    <name evidence="7" type="primary">STAR3</name>
    <name evidence="7" type="ORF">TR92342</name>
</gene>
<evidence type="ECO:0000259" key="5">
    <source>
        <dbReference type="PROSITE" id="PS50848"/>
    </source>
</evidence>
<protein>
    <submittedName>
        <fullName evidence="7">StAR-related lipid transfer protein 3</fullName>
    </submittedName>
</protein>
<sequence length="531" mass="58634">FGNLFSHTYISEGQASLFYIHGKEASCLKSVAVDFRPPTAAMGDTRGYAHSVRLDADHRIFGLSDYNLAASSAIEGLPDEQKSSPVRRTFLLMITFEFILTVVLWLIYLRTKGSIINTISDEVESYKFVSSLFDVQVLAACRFTALEICYGCVLMSSRWPSIVFTTVSTVAVITKGVMFDFSPDSGSPMGLAYTILVYNIVMPWLVTVFFEYRVLPQERMAEQISKNIGRLNATAPDDLQSVVYPSIHRWAAAVAASTYTASIYASPRGSVIDDEHPLLQTRKLTDYGSTEAPFDVAALLIEASKVRNDAWSAYESAVWDSCSNPSLCLSSEFTPLISSACVPGFKLKLFRVEGLIPAPSRIIFNDLVHGVEFTPHWNPAVASARYLQRFQGENLDIVHTMSKEVLGGLIKPRDFVILRVWGESNGILYIASASVLHPKCPPRPECIRGEQIISSIILQPSGSVCRFVWISGIDLKGWLSSSLTERGMTTSMSTFFHAVLSRAESLCVNSNLPRRSSLRTTLSSGLLTETC</sequence>
<dbReference type="SUPFAM" id="SSF55961">
    <property type="entry name" value="Bet v1-like"/>
    <property type="match status" value="1"/>
</dbReference>
<feature type="domain" description="MENTAL" evidence="6">
    <location>
        <begin position="83"/>
        <end position="258"/>
    </location>
</feature>
<comment type="subcellular location">
    <subcellularLocation>
        <location evidence="1">Membrane</location>
        <topology evidence="1">Multi-pass membrane protein</topology>
    </subcellularLocation>
</comment>
<dbReference type="PANTHER" id="PTHR46121">
    <property type="entry name" value="STEROIDOGENIC ACUTE REGULATORY PROTEIN-LIKE"/>
    <property type="match status" value="1"/>
</dbReference>
<proteinExistence type="predicted"/>
<dbReference type="PROSITE" id="PS50848">
    <property type="entry name" value="START"/>
    <property type="match status" value="1"/>
</dbReference>
<dbReference type="GO" id="GO:0005789">
    <property type="term" value="C:endoplasmic reticulum membrane"/>
    <property type="evidence" value="ECO:0007669"/>
    <property type="project" value="TreeGrafter"/>
</dbReference>
<dbReference type="Pfam" id="PF10457">
    <property type="entry name" value="MENTAL"/>
    <property type="match status" value="1"/>
</dbReference>
<dbReference type="InterPro" id="IPR019498">
    <property type="entry name" value="MENTAL"/>
</dbReference>
<feature type="non-terminal residue" evidence="7">
    <location>
        <position position="1"/>
    </location>
</feature>
<dbReference type="PANTHER" id="PTHR46121:SF4">
    <property type="entry name" value="STEROIDOGENIC ACUTE REGULATORY PROTEIN-LIKE"/>
    <property type="match status" value="1"/>
</dbReference>
<dbReference type="InterPro" id="IPR000799">
    <property type="entry name" value="StAR-like"/>
</dbReference>
<feature type="transmembrane region" description="Helical" evidence="4">
    <location>
        <begin position="162"/>
        <end position="179"/>
    </location>
</feature>
<dbReference type="PRINTS" id="PR00978">
    <property type="entry name" value="STARPROTEIN"/>
</dbReference>
<dbReference type="Gene3D" id="3.30.530.20">
    <property type="match status" value="1"/>
</dbReference>
<dbReference type="GO" id="GO:0031902">
    <property type="term" value="C:late endosome membrane"/>
    <property type="evidence" value="ECO:0007669"/>
    <property type="project" value="TreeGrafter"/>
</dbReference>
<dbReference type="PROSITE" id="PS51439">
    <property type="entry name" value="MENTAL"/>
    <property type="match status" value="1"/>
</dbReference>
<feature type="transmembrane region" description="Helical" evidence="4">
    <location>
        <begin position="191"/>
        <end position="210"/>
    </location>
</feature>
<keyword evidence="2 4" id="KW-0812">Transmembrane</keyword>
<dbReference type="InterPro" id="IPR051869">
    <property type="entry name" value="STARD3"/>
</dbReference>
<dbReference type="GO" id="GO:0008289">
    <property type="term" value="F:lipid binding"/>
    <property type="evidence" value="ECO:0007669"/>
    <property type="project" value="InterPro"/>
</dbReference>